<proteinExistence type="predicted"/>
<organism evidence="1 2">
    <name type="scientific">Segnochrobactrum spirostomi</name>
    <dbReference type="NCBI Taxonomy" id="2608987"/>
    <lineage>
        <taxon>Bacteria</taxon>
        <taxon>Pseudomonadati</taxon>
        <taxon>Pseudomonadota</taxon>
        <taxon>Alphaproteobacteria</taxon>
        <taxon>Hyphomicrobiales</taxon>
        <taxon>Segnochrobactraceae</taxon>
        <taxon>Segnochrobactrum</taxon>
    </lineage>
</organism>
<evidence type="ECO:0000313" key="1">
    <source>
        <dbReference type="EMBL" id="MQT14082.1"/>
    </source>
</evidence>
<dbReference type="EMBL" id="VWNA01000001">
    <property type="protein sequence ID" value="MQT14082.1"/>
    <property type="molecule type" value="Genomic_DNA"/>
</dbReference>
<sequence>MAGDLLDKCFVVGPIGDEDSDVRIHADWLFDGIIAPSIKTIAPDMEIIRADKIATPGIITSQIIIELIRAKLVIADLTHLNPNALYEIGIRHALNTPIIHMHMEGTKLPFDVASFRSIPYSYKRHGDIGKAKDALQAYAASTLEEKHQVDNPVTSARGRIEFSSRATPPERMIQDDLDALSTRVQRLEVDLAEKNNILEALYPPTQSTRRIAIPRARSAMNTQNSVSIKFIGVRNDIDAGVISGIIKNSGGVILGDFNKSDSAYFWIGFDGSSSDLAHKILRLLPKHIIMEVQDEKLSGTFG</sequence>
<reference evidence="1 2" key="1">
    <citation type="submission" date="2019-09" db="EMBL/GenBank/DDBJ databases">
        <title>Segnochrobactrum spirostomi gen. nov., sp. nov., isolated from the ciliate Spirostomum cf. yagiui and description of a novel family, Segnochrobactraceae fam. nov. within the order Rhizobiales of the class Alphaproteobacteria.</title>
        <authorList>
            <person name="Akter S."/>
            <person name="Shazib S.U.A."/>
            <person name="Shin M.K."/>
        </authorList>
    </citation>
    <scope>NUCLEOTIDE SEQUENCE [LARGE SCALE GENOMIC DNA]</scope>
    <source>
        <strain evidence="1 2">Sp-1</strain>
    </source>
</reference>
<gene>
    <name evidence="1" type="ORF">F0357_15815</name>
</gene>
<dbReference type="RefSeq" id="WP_153484125.1">
    <property type="nucleotide sequence ID" value="NZ_VWNA01000001.1"/>
</dbReference>
<dbReference type="AlphaFoldDB" id="A0A6A7Y8V6"/>
<accession>A0A6A7Y8V6</accession>
<keyword evidence="2" id="KW-1185">Reference proteome</keyword>
<comment type="caution">
    <text evidence="1">The sequence shown here is derived from an EMBL/GenBank/DDBJ whole genome shotgun (WGS) entry which is preliminary data.</text>
</comment>
<protein>
    <submittedName>
        <fullName evidence="1">Uncharacterized protein</fullName>
    </submittedName>
</protein>
<evidence type="ECO:0000313" key="2">
    <source>
        <dbReference type="Proteomes" id="UP000332515"/>
    </source>
</evidence>
<dbReference type="Proteomes" id="UP000332515">
    <property type="component" value="Unassembled WGS sequence"/>
</dbReference>
<name>A0A6A7Y8V6_9HYPH</name>